<evidence type="ECO:0000259" key="2">
    <source>
        <dbReference type="Pfam" id="PF00534"/>
    </source>
</evidence>
<keyword evidence="1" id="KW-0808">Transferase</keyword>
<dbReference type="PANTHER" id="PTHR46401">
    <property type="entry name" value="GLYCOSYLTRANSFERASE WBBK-RELATED"/>
    <property type="match status" value="1"/>
</dbReference>
<dbReference type="SUPFAM" id="SSF53756">
    <property type="entry name" value="UDP-Glycosyltransferase/glycogen phosphorylase"/>
    <property type="match status" value="1"/>
</dbReference>
<accession>A0A381SUK3</accession>
<evidence type="ECO:0000256" key="1">
    <source>
        <dbReference type="ARBA" id="ARBA00022679"/>
    </source>
</evidence>
<dbReference type="InterPro" id="IPR001296">
    <property type="entry name" value="Glyco_trans_1"/>
</dbReference>
<dbReference type="Gene3D" id="3.40.50.2000">
    <property type="entry name" value="Glycogen Phosphorylase B"/>
    <property type="match status" value="2"/>
</dbReference>
<reference evidence="3" key="1">
    <citation type="submission" date="2018-05" db="EMBL/GenBank/DDBJ databases">
        <authorList>
            <person name="Lanie J.A."/>
            <person name="Ng W.-L."/>
            <person name="Kazmierczak K.M."/>
            <person name="Andrzejewski T.M."/>
            <person name="Davidsen T.M."/>
            <person name="Wayne K.J."/>
            <person name="Tettelin H."/>
            <person name="Glass J.I."/>
            <person name="Rusch D."/>
            <person name="Podicherti R."/>
            <person name="Tsui H.-C.T."/>
            <person name="Winkler M.E."/>
        </authorList>
    </citation>
    <scope>NUCLEOTIDE SEQUENCE</scope>
</reference>
<feature type="domain" description="Glycosyl transferase family 1" evidence="2">
    <location>
        <begin position="105"/>
        <end position="263"/>
    </location>
</feature>
<dbReference type="EMBL" id="UINC01003513">
    <property type="protein sequence ID" value="SVA06981.1"/>
    <property type="molecule type" value="Genomic_DNA"/>
</dbReference>
<dbReference type="GO" id="GO:0009103">
    <property type="term" value="P:lipopolysaccharide biosynthetic process"/>
    <property type="evidence" value="ECO:0007669"/>
    <property type="project" value="TreeGrafter"/>
</dbReference>
<protein>
    <recommendedName>
        <fullName evidence="2">Glycosyl transferase family 1 domain-containing protein</fullName>
    </recommendedName>
</protein>
<sequence length="293" mass="33567">MILHIHEPALLPLAKMVKELFNTKVIYDVHEDYPSLIQTFSRWGKIIKNLNGKIWLRKEKQFLEYVDEIILASPAINNCGYIENGFIPIVLENFPSSTILPKVDFKSDRGNTIIYHGHIGPERGITELIESISMVAKRVNDVSLSLFGAFRTEQYKKNILLLIHQLGLNNHVEWHGHIPHREIWGQLAKNAIGVIPFLDNPLTRLGTPTKLFEFMAAGCRIVASDLKPMKRYEVDGLALVKPGNVVALADHLVKELNNKSIKELQINQRKIINEYNWELISIRLIKVYKKLIP</sequence>
<name>A0A381SUK3_9ZZZZ</name>
<dbReference type="GO" id="GO:0016757">
    <property type="term" value="F:glycosyltransferase activity"/>
    <property type="evidence" value="ECO:0007669"/>
    <property type="project" value="InterPro"/>
</dbReference>
<dbReference type="PANTHER" id="PTHR46401:SF2">
    <property type="entry name" value="GLYCOSYLTRANSFERASE WBBK-RELATED"/>
    <property type="match status" value="1"/>
</dbReference>
<proteinExistence type="predicted"/>
<gene>
    <name evidence="3" type="ORF">METZ01_LOCUS59835</name>
</gene>
<dbReference type="AlphaFoldDB" id="A0A381SUK3"/>
<organism evidence="3">
    <name type="scientific">marine metagenome</name>
    <dbReference type="NCBI Taxonomy" id="408172"/>
    <lineage>
        <taxon>unclassified sequences</taxon>
        <taxon>metagenomes</taxon>
        <taxon>ecological metagenomes</taxon>
    </lineage>
</organism>
<evidence type="ECO:0000313" key="3">
    <source>
        <dbReference type="EMBL" id="SVA06981.1"/>
    </source>
</evidence>
<dbReference type="Pfam" id="PF00534">
    <property type="entry name" value="Glycos_transf_1"/>
    <property type="match status" value="1"/>
</dbReference>